<dbReference type="eggNOG" id="KOG0033">
    <property type="taxonomic scope" value="Eukaryota"/>
</dbReference>
<dbReference type="EMBL" id="GL876967">
    <property type="protein sequence ID" value="KLU83176.1"/>
    <property type="molecule type" value="Genomic_DNA"/>
</dbReference>
<keyword evidence="2" id="KW-0547">Nucleotide-binding</keyword>
<gene>
    <name evidence="7" type="ORF">MAPG_02241</name>
</gene>
<dbReference type="OMA" id="KGSCAIE"/>
<keyword evidence="1" id="KW-0808">Transferase</keyword>
<reference evidence="8" key="4">
    <citation type="journal article" date="2015" name="G3 (Bethesda)">
        <title>Genome sequences of three phytopathogenic species of the Magnaporthaceae family of fungi.</title>
        <authorList>
            <person name="Okagaki L.H."/>
            <person name="Nunes C.C."/>
            <person name="Sailsbery J."/>
            <person name="Clay B."/>
            <person name="Brown D."/>
            <person name="John T."/>
            <person name="Oh Y."/>
            <person name="Young N."/>
            <person name="Fitzgerald M."/>
            <person name="Haas B.J."/>
            <person name="Zeng Q."/>
            <person name="Young S."/>
            <person name="Adiconis X."/>
            <person name="Fan L."/>
            <person name="Levin J.Z."/>
            <person name="Mitchell T.K."/>
            <person name="Okubara P.A."/>
            <person name="Farman M.L."/>
            <person name="Kohn L.M."/>
            <person name="Birren B."/>
            <person name="Ma L.-J."/>
            <person name="Dean R.A."/>
        </authorList>
    </citation>
    <scope>NUCLEOTIDE SEQUENCE</scope>
    <source>
        <strain evidence="8">ATCC 64411 / 73-15</strain>
    </source>
</reference>
<evidence type="ECO:0000256" key="2">
    <source>
        <dbReference type="ARBA" id="ARBA00022741"/>
    </source>
</evidence>
<feature type="region of interest" description="Disordered" evidence="5">
    <location>
        <begin position="278"/>
        <end position="312"/>
    </location>
</feature>
<dbReference type="STRING" id="644358.A0A0C4DQU4"/>
<keyword evidence="4" id="KW-0067">ATP-binding</keyword>
<protein>
    <submittedName>
        <fullName evidence="7">CAMK protein kinase</fullName>
    </submittedName>
</protein>
<dbReference type="GO" id="GO:0051094">
    <property type="term" value="P:positive regulation of developmental process"/>
    <property type="evidence" value="ECO:0007669"/>
    <property type="project" value="UniProtKB-ARBA"/>
</dbReference>
<sequence length="636" mass="69925">MAVLSRETEVLLAEGCPASKRKLHVPILRRREEQPLHIVSAAMSEHATQSTNPNSSDNPRYQAVSAAATAPRPEVVQEPIAATDKGNDRAEPPAAQQPRGTEDVISKLFPENLAWLRLSEDDKRTRLLFLPTDPDTFHLEHIGLHWATDVEGYPDSCSRWLELACGDKEGSFETPMVMAVAQSIYHTACKVSLRSEDSTRVDFEIFYDPETDQVVLKTGESSPTLVLHQESESSSHGHQIVYSGVNTHLDPGAWQVAAPRVGRTTTLLVLQRRFLPAEGSAEKPEPASGKRSTSDALVGKRIKGKEPAEASGATLVQRHAVSEQPEHPLVRLKEGQTLELAGSLPLEQYSVQRTRKLAENNSSSVWRVIVSWPESPSSAMVAKTVLKGTGDVMAAAQGWEREARIHSKLNTSGIVDEKEKDMTLKRLRWPILPGGRGPANLFTGPRGVADRVMQDMALALDHVHRAGVAHNDIKPGNILYSDTRGAVLIDFGLSSDSAETADHVHAAGTPWYIPPEFLAEPEPRGFPGDVWALGVVQPFLLKLLPLPETTVGWRISAVVGPKGPGRDEARGAMTRWLGQVDHARELFARERPHADMDTIVCQMTKSDCHERITMSEITRALKEIESKKANRKEEVS</sequence>
<dbReference type="PROSITE" id="PS00108">
    <property type="entry name" value="PROTEIN_KINASE_ST"/>
    <property type="match status" value="1"/>
</dbReference>
<evidence type="ECO:0000256" key="5">
    <source>
        <dbReference type="SAM" id="MobiDB-lite"/>
    </source>
</evidence>
<dbReference type="SMART" id="SM00220">
    <property type="entry name" value="S_TKc"/>
    <property type="match status" value="1"/>
</dbReference>
<dbReference type="GO" id="GO:0004674">
    <property type="term" value="F:protein serine/threonine kinase activity"/>
    <property type="evidence" value="ECO:0007669"/>
    <property type="project" value="TreeGrafter"/>
</dbReference>
<dbReference type="EnsemblFungi" id="MAPG_02241T0">
    <property type="protein sequence ID" value="MAPG_02241T0"/>
    <property type="gene ID" value="MAPG_02241"/>
</dbReference>
<feature type="region of interest" description="Disordered" evidence="5">
    <location>
        <begin position="44"/>
        <end position="101"/>
    </location>
</feature>
<dbReference type="Proteomes" id="UP000011715">
    <property type="component" value="Unassembled WGS sequence"/>
</dbReference>
<reference evidence="9" key="2">
    <citation type="submission" date="2010-05" db="EMBL/GenBank/DDBJ databases">
        <title>The genome sequence of Magnaporthe poae strain ATCC 64411.</title>
        <authorList>
            <person name="Ma L.-J."/>
            <person name="Dead R."/>
            <person name="Young S."/>
            <person name="Zeng Q."/>
            <person name="Koehrsen M."/>
            <person name="Alvarado L."/>
            <person name="Berlin A."/>
            <person name="Chapman S.B."/>
            <person name="Chen Z."/>
            <person name="Freedman E."/>
            <person name="Gellesch M."/>
            <person name="Goldberg J."/>
            <person name="Griggs A."/>
            <person name="Gujja S."/>
            <person name="Heilman E.R."/>
            <person name="Heiman D."/>
            <person name="Hepburn T."/>
            <person name="Howarth C."/>
            <person name="Jen D."/>
            <person name="Larson L."/>
            <person name="Mehta T."/>
            <person name="Neiman D."/>
            <person name="Pearson M."/>
            <person name="Roberts A."/>
            <person name="Saif S."/>
            <person name="Shea T."/>
            <person name="Shenoy N."/>
            <person name="Sisk P."/>
            <person name="Stolte C."/>
            <person name="Sykes S."/>
            <person name="Walk T."/>
            <person name="White J."/>
            <person name="Yandava C."/>
            <person name="Haas B."/>
            <person name="Nusbaum C."/>
            <person name="Birren B."/>
        </authorList>
    </citation>
    <scope>NUCLEOTIDE SEQUENCE [LARGE SCALE GENOMIC DNA]</scope>
    <source>
        <strain evidence="9">ATCC 64411 / 73-15</strain>
    </source>
</reference>
<proteinExistence type="predicted"/>
<dbReference type="GO" id="GO:0005524">
    <property type="term" value="F:ATP binding"/>
    <property type="evidence" value="ECO:0007669"/>
    <property type="project" value="UniProtKB-KW"/>
</dbReference>
<reference evidence="7" key="3">
    <citation type="submission" date="2011-03" db="EMBL/GenBank/DDBJ databases">
        <title>Annotation of Magnaporthe poae ATCC 64411.</title>
        <authorList>
            <person name="Ma L.-J."/>
            <person name="Dead R."/>
            <person name="Young S.K."/>
            <person name="Zeng Q."/>
            <person name="Gargeya S."/>
            <person name="Fitzgerald M."/>
            <person name="Haas B."/>
            <person name="Abouelleil A."/>
            <person name="Alvarado L."/>
            <person name="Arachchi H.M."/>
            <person name="Berlin A."/>
            <person name="Brown A."/>
            <person name="Chapman S.B."/>
            <person name="Chen Z."/>
            <person name="Dunbar C."/>
            <person name="Freedman E."/>
            <person name="Gearin G."/>
            <person name="Gellesch M."/>
            <person name="Goldberg J."/>
            <person name="Griggs A."/>
            <person name="Gujja S."/>
            <person name="Heiman D."/>
            <person name="Howarth C."/>
            <person name="Larson L."/>
            <person name="Lui A."/>
            <person name="MacDonald P.J.P."/>
            <person name="Mehta T."/>
            <person name="Montmayeur A."/>
            <person name="Murphy C."/>
            <person name="Neiman D."/>
            <person name="Pearson M."/>
            <person name="Priest M."/>
            <person name="Roberts A."/>
            <person name="Saif S."/>
            <person name="Shea T."/>
            <person name="Shenoy N."/>
            <person name="Sisk P."/>
            <person name="Stolte C."/>
            <person name="Sykes S."/>
            <person name="Yandava C."/>
            <person name="Wortman J."/>
            <person name="Nusbaum C."/>
            <person name="Birren B."/>
        </authorList>
    </citation>
    <scope>NUCLEOTIDE SEQUENCE</scope>
    <source>
        <strain evidence="7">ATCC 64411</strain>
    </source>
</reference>
<dbReference type="SUPFAM" id="SSF56112">
    <property type="entry name" value="Protein kinase-like (PK-like)"/>
    <property type="match status" value="1"/>
</dbReference>
<dbReference type="EMBL" id="ADBL01000571">
    <property type="status" value="NOT_ANNOTATED_CDS"/>
    <property type="molecule type" value="Genomic_DNA"/>
</dbReference>
<organism evidence="8 9">
    <name type="scientific">Magnaporthiopsis poae (strain ATCC 64411 / 73-15)</name>
    <name type="common">Kentucky bluegrass fungus</name>
    <name type="synonym">Magnaporthe poae</name>
    <dbReference type="NCBI Taxonomy" id="644358"/>
    <lineage>
        <taxon>Eukaryota</taxon>
        <taxon>Fungi</taxon>
        <taxon>Dikarya</taxon>
        <taxon>Ascomycota</taxon>
        <taxon>Pezizomycotina</taxon>
        <taxon>Sordariomycetes</taxon>
        <taxon>Sordariomycetidae</taxon>
        <taxon>Magnaporthales</taxon>
        <taxon>Magnaporthaceae</taxon>
        <taxon>Magnaporthiopsis</taxon>
    </lineage>
</organism>
<name>A0A0C4DQU4_MAGP6</name>
<accession>A0A0C4DQU4</accession>
<keyword evidence="9" id="KW-1185">Reference proteome</keyword>
<dbReference type="AlphaFoldDB" id="A0A0C4DQU4"/>
<dbReference type="PANTHER" id="PTHR43289:SF6">
    <property type="entry name" value="SERINE_THREONINE-PROTEIN KINASE NEKL-3"/>
    <property type="match status" value="1"/>
</dbReference>
<dbReference type="VEuPathDB" id="FungiDB:MAPG_02241"/>
<dbReference type="InterPro" id="IPR000719">
    <property type="entry name" value="Prot_kinase_dom"/>
</dbReference>
<dbReference type="OrthoDB" id="1668230at2759"/>
<evidence type="ECO:0000313" key="9">
    <source>
        <dbReference type="Proteomes" id="UP000011715"/>
    </source>
</evidence>
<feature type="compositionally biased region" description="Polar residues" evidence="5">
    <location>
        <begin position="46"/>
        <end position="59"/>
    </location>
</feature>
<feature type="domain" description="Protein kinase" evidence="6">
    <location>
        <begin position="351"/>
        <end position="624"/>
    </location>
</feature>
<dbReference type="Gene3D" id="1.10.510.10">
    <property type="entry name" value="Transferase(Phosphotransferase) domain 1"/>
    <property type="match status" value="1"/>
</dbReference>
<dbReference type="InterPro" id="IPR011009">
    <property type="entry name" value="Kinase-like_dom_sf"/>
</dbReference>
<reference evidence="8" key="5">
    <citation type="submission" date="2015-06" db="UniProtKB">
        <authorList>
            <consortium name="EnsemblFungi"/>
        </authorList>
    </citation>
    <scope>IDENTIFICATION</scope>
    <source>
        <strain evidence="8">ATCC 64411</strain>
    </source>
</reference>
<dbReference type="PROSITE" id="PS50011">
    <property type="entry name" value="PROTEIN_KINASE_DOM"/>
    <property type="match status" value="1"/>
</dbReference>
<keyword evidence="3 7" id="KW-0418">Kinase</keyword>
<evidence type="ECO:0000313" key="8">
    <source>
        <dbReference type="EnsemblFungi" id="MAPG_02241T0"/>
    </source>
</evidence>
<reference evidence="7" key="1">
    <citation type="submission" date="2010-05" db="EMBL/GenBank/DDBJ databases">
        <title>The Genome Sequence of Magnaporthe poae strain ATCC 64411.</title>
        <authorList>
            <consortium name="The Broad Institute Genome Sequencing Platform"/>
            <consortium name="Broad Institute Genome Sequencing Center for Infectious Disease"/>
            <person name="Ma L.-J."/>
            <person name="Dead R."/>
            <person name="Young S."/>
            <person name="Zeng Q."/>
            <person name="Koehrsen M."/>
            <person name="Alvarado L."/>
            <person name="Berlin A."/>
            <person name="Chapman S.B."/>
            <person name="Chen Z."/>
            <person name="Freedman E."/>
            <person name="Gellesch M."/>
            <person name="Goldberg J."/>
            <person name="Griggs A."/>
            <person name="Gujja S."/>
            <person name="Heilman E.R."/>
            <person name="Heiman D."/>
            <person name="Hepburn T."/>
            <person name="Howarth C."/>
            <person name="Jen D."/>
            <person name="Larson L."/>
            <person name="Mehta T."/>
            <person name="Neiman D."/>
            <person name="Pearson M."/>
            <person name="Roberts A."/>
            <person name="Saif S."/>
            <person name="Shea T."/>
            <person name="Shenoy N."/>
            <person name="Sisk P."/>
            <person name="Stolte C."/>
            <person name="Sykes S."/>
            <person name="Walk T."/>
            <person name="White J."/>
            <person name="Yandava C."/>
            <person name="Haas B."/>
            <person name="Nusbaum C."/>
            <person name="Birren B."/>
        </authorList>
    </citation>
    <scope>NUCLEOTIDE SEQUENCE</scope>
    <source>
        <strain evidence="7">ATCC 64411</strain>
    </source>
</reference>
<evidence type="ECO:0000313" key="7">
    <source>
        <dbReference type="EMBL" id="KLU83176.1"/>
    </source>
</evidence>
<evidence type="ECO:0000256" key="1">
    <source>
        <dbReference type="ARBA" id="ARBA00022679"/>
    </source>
</evidence>
<dbReference type="InterPro" id="IPR008271">
    <property type="entry name" value="Ser/Thr_kinase_AS"/>
</dbReference>
<evidence type="ECO:0000256" key="3">
    <source>
        <dbReference type="ARBA" id="ARBA00022777"/>
    </source>
</evidence>
<dbReference type="PANTHER" id="PTHR43289">
    <property type="entry name" value="MITOGEN-ACTIVATED PROTEIN KINASE KINASE KINASE 20-RELATED"/>
    <property type="match status" value="1"/>
</dbReference>
<evidence type="ECO:0000256" key="4">
    <source>
        <dbReference type="ARBA" id="ARBA00022840"/>
    </source>
</evidence>
<evidence type="ECO:0000259" key="6">
    <source>
        <dbReference type="PROSITE" id="PS50011"/>
    </source>
</evidence>
<dbReference type="Pfam" id="PF00069">
    <property type="entry name" value="Pkinase"/>
    <property type="match status" value="1"/>
</dbReference>